<dbReference type="Pfam" id="PF13620">
    <property type="entry name" value="CarboxypepD_reg"/>
    <property type="match status" value="1"/>
</dbReference>
<dbReference type="InterPro" id="IPR037066">
    <property type="entry name" value="Plug_dom_sf"/>
</dbReference>
<comment type="subcellular location">
    <subcellularLocation>
        <location evidence="1">Cell outer membrane</location>
        <topology evidence="1">Multi-pass membrane protein</topology>
    </subcellularLocation>
</comment>
<keyword evidence="3" id="KW-1134">Transmembrane beta strand</keyword>
<evidence type="ECO:0000256" key="7">
    <source>
        <dbReference type="SAM" id="SignalP"/>
    </source>
</evidence>
<dbReference type="Proteomes" id="UP001501556">
    <property type="component" value="Unassembled WGS sequence"/>
</dbReference>
<dbReference type="SUPFAM" id="SSF49452">
    <property type="entry name" value="Starch-binding domain-like"/>
    <property type="match status" value="1"/>
</dbReference>
<evidence type="ECO:0000256" key="1">
    <source>
        <dbReference type="ARBA" id="ARBA00004571"/>
    </source>
</evidence>
<evidence type="ECO:0000256" key="6">
    <source>
        <dbReference type="ARBA" id="ARBA00023237"/>
    </source>
</evidence>
<keyword evidence="9" id="KW-0675">Receptor</keyword>
<dbReference type="EMBL" id="BAABDI010000032">
    <property type="protein sequence ID" value="GAA3987872.1"/>
    <property type="molecule type" value="Genomic_DNA"/>
</dbReference>
<evidence type="ECO:0000313" key="9">
    <source>
        <dbReference type="EMBL" id="GAA3987872.1"/>
    </source>
</evidence>
<evidence type="ECO:0000256" key="2">
    <source>
        <dbReference type="ARBA" id="ARBA00022448"/>
    </source>
</evidence>
<dbReference type="InterPro" id="IPR036942">
    <property type="entry name" value="Beta-barrel_TonB_sf"/>
</dbReference>
<gene>
    <name evidence="9" type="ORF">GCM10022407_35610</name>
</gene>
<sequence>MNNKRLRHLFLLTLMLFTARLGWSQGATTAAMSGTIADKTGAGLPGATVIAVHTPTNTQYVVPTNSEGRFNIQNMRVGPYTVKVTFVGYKDVVRNDINLTLGQNLRFDQKLNDASTELTEVTVSGRRDPVMNADHTGASTTIQRETIERLPTISRSFDDFTRLTPQANGQSFGGRSGGYNNITIDGAIFNNSFGLSPTVGGQANAQPISLDAIDQIQVSIAPYDVRQGSFTGAGINAVTRSGSNKFTGSVYGFYRNQNFVGSKVGDFERDFPNFNLKNFGFRAGGPIIKDKLFFFVNAEQEDRIDPPAGSYIANRDGAPAPGPNSTTSAASVRDLDILKNFLKDNYGYDAGAYQDYDLRSFSRKATAKLDWNISSNHRFSVKYNYLRSYRDVPPSGSGAIGPANIGRSQSQFGLPFASSYYVINNNLNSVIAELNSTFGSRFANNLTAGYSAFRDERESLGGSRFPLVDIGTATARTAAGGGVSAANSYTTFGYEPFTAFNVLNSDVYQLGNNFTAFLGKHNLTLGTYNELYKFTNGFSPNYNGAYTFNGLDDFYAAARTTAAPLGYTRNGATGVLTANTTGTLAFPQRYNLSYSALPDGSFPFAVTEAAQIGLYAQDEWSPRSNLKVTVGLRGDVPIIFSEIARNENAANLTFRNGVKLETNKLPDTKVLLSPRIGFNWDVNDDRKTQLRGGTGVFTGRIPFVWLSNQAGNNGVQFGSFSRTGPQVSAAVNPNDPTGPAGNYFDPNPDRYRPAGAAANTQYNLAVTARDFKFPQVWRTNLAVDQELPGGVIATLEALYTKDLNAVYFQNVNLPQPIGRANGPDTRPIFYSFGVPNTTGPNAGLYTLAPVGTAPNTQPSLIQNNRLYNGQGGASATNPVITDAILMKNTNKGYSYSVTGQLQKSFSNGLYAMAAYTYTDSRSVNDGGSIAQTNWRDRQVSGDPNANVLSYSNFLQQHRVIASLSYRREYLNHLGTTFSLFYEAAPAGRFSYTYAGDMNGDNSGGAGNDLMYIPRNQSEIMLRDITISSAQGGGTYSAAQQWTDLNKYIDQDDYLKTRRGEYAERNGAVRPWQNRLDVRLLQDLFTSIGDNKNTLQLSIDVFNIGNLLNSSWGTFRTANVSNPLSFAGYDLQGRPNFTFPYLTNQRIVTPAIPATGSDPAVPAVLAPGVPLTQTFRNETGGLGSRWQAQVGIRYIFN</sequence>
<dbReference type="PANTHER" id="PTHR30069:SF46">
    <property type="entry name" value="OAR PROTEIN"/>
    <property type="match status" value="1"/>
</dbReference>
<feature type="domain" description="TonB-dependent transporter Oar-like beta-barrel" evidence="8">
    <location>
        <begin position="238"/>
        <end position="1108"/>
    </location>
</feature>
<keyword evidence="4" id="KW-0812">Transmembrane</keyword>
<dbReference type="Pfam" id="PF25183">
    <property type="entry name" value="OMP_b-brl_4"/>
    <property type="match status" value="1"/>
</dbReference>
<proteinExistence type="predicted"/>
<dbReference type="Gene3D" id="2.170.130.10">
    <property type="entry name" value="TonB-dependent receptor, plug domain"/>
    <property type="match status" value="1"/>
</dbReference>
<dbReference type="InterPro" id="IPR057601">
    <property type="entry name" value="Oar-like_b-barrel"/>
</dbReference>
<dbReference type="SUPFAM" id="SSF56935">
    <property type="entry name" value="Porins"/>
    <property type="match status" value="1"/>
</dbReference>
<evidence type="ECO:0000256" key="4">
    <source>
        <dbReference type="ARBA" id="ARBA00022692"/>
    </source>
</evidence>
<evidence type="ECO:0000256" key="5">
    <source>
        <dbReference type="ARBA" id="ARBA00023136"/>
    </source>
</evidence>
<name>A0ABP7QTS1_9BACT</name>
<keyword evidence="5" id="KW-0472">Membrane</keyword>
<dbReference type="Gene3D" id="2.60.40.1120">
    <property type="entry name" value="Carboxypeptidase-like, regulatory domain"/>
    <property type="match status" value="1"/>
</dbReference>
<dbReference type="InterPro" id="IPR039426">
    <property type="entry name" value="TonB-dep_rcpt-like"/>
</dbReference>
<dbReference type="Gene3D" id="2.40.170.20">
    <property type="entry name" value="TonB-dependent receptor, beta-barrel domain"/>
    <property type="match status" value="1"/>
</dbReference>
<dbReference type="RefSeq" id="WP_345126490.1">
    <property type="nucleotide sequence ID" value="NZ_BAABDI010000032.1"/>
</dbReference>
<keyword evidence="6" id="KW-0998">Cell outer membrane</keyword>
<accession>A0ABP7QTS1</accession>
<organism evidence="9 10">
    <name type="scientific">Hymenobacter antarcticus</name>
    <dbReference type="NCBI Taxonomy" id="486270"/>
    <lineage>
        <taxon>Bacteria</taxon>
        <taxon>Pseudomonadati</taxon>
        <taxon>Bacteroidota</taxon>
        <taxon>Cytophagia</taxon>
        <taxon>Cytophagales</taxon>
        <taxon>Hymenobacteraceae</taxon>
        <taxon>Hymenobacter</taxon>
    </lineage>
</organism>
<comment type="caution">
    <text evidence="9">The sequence shown here is derived from an EMBL/GenBank/DDBJ whole genome shotgun (WGS) entry which is preliminary data.</text>
</comment>
<keyword evidence="10" id="KW-1185">Reference proteome</keyword>
<evidence type="ECO:0000256" key="3">
    <source>
        <dbReference type="ARBA" id="ARBA00022452"/>
    </source>
</evidence>
<keyword evidence="2" id="KW-0813">Transport</keyword>
<protein>
    <submittedName>
        <fullName evidence="9">TonB-dependent receptor</fullName>
    </submittedName>
</protein>
<dbReference type="InterPro" id="IPR013784">
    <property type="entry name" value="Carb-bd-like_fold"/>
</dbReference>
<evidence type="ECO:0000259" key="8">
    <source>
        <dbReference type="Pfam" id="PF25183"/>
    </source>
</evidence>
<dbReference type="PANTHER" id="PTHR30069">
    <property type="entry name" value="TONB-DEPENDENT OUTER MEMBRANE RECEPTOR"/>
    <property type="match status" value="1"/>
</dbReference>
<keyword evidence="7" id="KW-0732">Signal</keyword>
<feature type="chain" id="PRO_5045356943" evidence="7">
    <location>
        <begin position="27"/>
        <end position="1196"/>
    </location>
</feature>
<evidence type="ECO:0000313" key="10">
    <source>
        <dbReference type="Proteomes" id="UP001501556"/>
    </source>
</evidence>
<reference evidence="10" key="1">
    <citation type="journal article" date="2019" name="Int. J. Syst. Evol. Microbiol.">
        <title>The Global Catalogue of Microorganisms (GCM) 10K type strain sequencing project: providing services to taxonomists for standard genome sequencing and annotation.</title>
        <authorList>
            <consortium name="The Broad Institute Genomics Platform"/>
            <consortium name="The Broad Institute Genome Sequencing Center for Infectious Disease"/>
            <person name="Wu L."/>
            <person name="Ma J."/>
        </authorList>
    </citation>
    <scope>NUCLEOTIDE SEQUENCE [LARGE SCALE GENOMIC DNA]</scope>
    <source>
        <strain evidence="10">JCM 17217</strain>
    </source>
</reference>
<feature type="signal peptide" evidence="7">
    <location>
        <begin position="1"/>
        <end position="26"/>
    </location>
</feature>